<proteinExistence type="predicted"/>
<comment type="caution">
    <text evidence="1">The sequence shown here is derived from an EMBL/GenBank/DDBJ whole genome shotgun (WGS) entry which is preliminary data.</text>
</comment>
<sequence length="129" mass="14449">MDGFLFSDAQSLMGRFTCQRLFAIRQSFICSKPLLERYGTVGDIIAHSHFVTKSNSPAYAAKIRQHCRHAFHQEFLSVHLCKTLSEQLLTVSLSQGFAILPMPESDAYPGLSVIPLGDDFTEHAVLAYR</sequence>
<evidence type="ECO:0000313" key="2">
    <source>
        <dbReference type="Proteomes" id="UP001433088"/>
    </source>
</evidence>
<accession>A0ABV1CTT5</accession>
<keyword evidence="2" id="KW-1185">Reference proteome</keyword>
<dbReference type="RefSeq" id="WP_292108411.1">
    <property type="nucleotide sequence ID" value="NZ_JBBMEU010000007.1"/>
</dbReference>
<reference evidence="1 2" key="1">
    <citation type="submission" date="2024-03" db="EMBL/GenBank/DDBJ databases">
        <title>Human intestinal bacterial collection.</title>
        <authorList>
            <person name="Pauvert C."/>
            <person name="Hitch T.C.A."/>
            <person name="Clavel T."/>
        </authorList>
    </citation>
    <scope>NUCLEOTIDE SEQUENCE [LARGE SCALE GENOMIC DNA]</scope>
    <source>
        <strain evidence="1 2">CLA-AA-H81</strain>
    </source>
</reference>
<gene>
    <name evidence="1" type="ORF">WMO23_02260</name>
</gene>
<organism evidence="1 2">
    <name type="scientific">Megasphaera intestinihominis</name>
    <dbReference type="NCBI Taxonomy" id="3133159"/>
    <lineage>
        <taxon>Bacteria</taxon>
        <taxon>Bacillati</taxon>
        <taxon>Bacillota</taxon>
        <taxon>Negativicutes</taxon>
        <taxon>Veillonellales</taxon>
        <taxon>Veillonellaceae</taxon>
        <taxon>Megasphaera</taxon>
    </lineage>
</organism>
<dbReference type="EMBL" id="JBBMEU010000007">
    <property type="protein sequence ID" value="MEQ2421558.1"/>
    <property type="molecule type" value="Genomic_DNA"/>
</dbReference>
<evidence type="ECO:0000313" key="1">
    <source>
        <dbReference type="EMBL" id="MEQ2421558.1"/>
    </source>
</evidence>
<evidence type="ECO:0008006" key="3">
    <source>
        <dbReference type="Google" id="ProtNLM"/>
    </source>
</evidence>
<name>A0ABV1CTT5_9FIRM</name>
<protein>
    <recommendedName>
        <fullName evidence="3">LysR substrate-binding domain-containing protein</fullName>
    </recommendedName>
</protein>
<dbReference type="Proteomes" id="UP001433088">
    <property type="component" value="Unassembled WGS sequence"/>
</dbReference>